<name>A0ABU6X6A1_9FABA</name>
<protein>
    <submittedName>
        <fullName evidence="2">Uncharacterized protein</fullName>
    </submittedName>
</protein>
<feature type="compositionally biased region" description="Basic residues" evidence="1">
    <location>
        <begin position="1"/>
        <end position="11"/>
    </location>
</feature>
<feature type="region of interest" description="Disordered" evidence="1">
    <location>
        <begin position="1"/>
        <end position="35"/>
    </location>
</feature>
<proteinExistence type="predicted"/>
<organism evidence="2 3">
    <name type="scientific">Stylosanthes scabra</name>
    <dbReference type="NCBI Taxonomy" id="79078"/>
    <lineage>
        <taxon>Eukaryota</taxon>
        <taxon>Viridiplantae</taxon>
        <taxon>Streptophyta</taxon>
        <taxon>Embryophyta</taxon>
        <taxon>Tracheophyta</taxon>
        <taxon>Spermatophyta</taxon>
        <taxon>Magnoliopsida</taxon>
        <taxon>eudicotyledons</taxon>
        <taxon>Gunneridae</taxon>
        <taxon>Pentapetalae</taxon>
        <taxon>rosids</taxon>
        <taxon>fabids</taxon>
        <taxon>Fabales</taxon>
        <taxon>Fabaceae</taxon>
        <taxon>Papilionoideae</taxon>
        <taxon>50 kb inversion clade</taxon>
        <taxon>dalbergioids sensu lato</taxon>
        <taxon>Dalbergieae</taxon>
        <taxon>Pterocarpus clade</taxon>
        <taxon>Stylosanthes</taxon>
    </lineage>
</organism>
<accession>A0ABU6X6A1</accession>
<comment type="caution">
    <text evidence="2">The sequence shown here is derived from an EMBL/GenBank/DDBJ whole genome shotgun (WGS) entry which is preliminary data.</text>
</comment>
<evidence type="ECO:0000313" key="2">
    <source>
        <dbReference type="EMBL" id="MED6193356.1"/>
    </source>
</evidence>
<evidence type="ECO:0000313" key="3">
    <source>
        <dbReference type="Proteomes" id="UP001341840"/>
    </source>
</evidence>
<sequence length="147" mass="15835">MAMGRLGRRSLQRSCKNRVEPAGSTEKSDPWPVRHGQRIGPACKPVYTGLDRAVLVKTGNSTDFKKNRIGRRLSIAVLPSSCRRAAAFAWCVLCGASVLSCRRVRPAAVTSSFRALPATGSSVPVASGRLRRVLLAVVLSTAINFKD</sequence>
<evidence type="ECO:0000256" key="1">
    <source>
        <dbReference type="SAM" id="MobiDB-lite"/>
    </source>
</evidence>
<keyword evidence="3" id="KW-1185">Reference proteome</keyword>
<dbReference type="Proteomes" id="UP001341840">
    <property type="component" value="Unassembled WGS sequence"/>
</dbReference>
<reference evidence="2 3" key="1">
    <citation type="journal article" date="2023" name="Plants (Basel)">
        <title>Bridging the Gap: Combining Genomics and Transcriptomics Approaches to Understand Stylosanthes scabra, an Orphan Legume from the Brazilian Caatinga.</title>
        <authorList>
            <person name="Ferreira-Neto J.R.C."/>
            <person name="da Silva M.D."/>
            <person name="Binneck E."/>
            <person name="de Melo N.F."/>
            <person name="da Silva R.H."/>
            <person name="de Melo A.L.T.M."/>
            <person name="Pandolfi V."/>
            <person name="Bustamante F.O."/>
            <person name="Brasileiro-Vidal A.C."/>
            <person name="Benko-Iseppon A.M."/>
        </authorList>
    </citation>
    <scope>NUCLEOTIDE SEQUENCE [LARGE SCALE GENOMIC DNA]</scope>
    <source>
        <tissue evidence="2">Leaves</tissue>
    </source>
</reference>
<dbReference type="EMBL" id="JASCZI010211504">
    <property type="protein sequence ID" value="MED6193356.1"/>
    <property type="molecule type" value="Genomic_DNA"/>
</dbReference>
<gene>
    <name evidence="2" type="ORF">PIB30_018508</name>
</gene>